<evidence type="ECO:0000313" key="3">
    <source>
        <dbReference type="EMBL" id="MDH5163391.1"/>
    </source>
</evidence>
<keyword evidence="2" id="KW-0812">Transmembrane</keyword>
<accession>A0AAW6SX55</accession>
<dbReference type="Proteomes" id="UP001159179">
    <property type="component" value="Unassembled WGS sequence"/>
</dbReference>
<evidence type="ECO:0000256" key="1">
    <source>
        <dbReference type="SAM" id="MobiDB-lite"/>
    </source>
</evidence>
<gene>
    <name evidence="3" type="ORF">P5X88_20875</name>
</gene>
<dbReference type="RefSeq" id="WP_058006292.1">
    <property type="nucleotide sequence ID" value="NZ_BOQX01000010.1"/>
</dbReference>
<evidence type="ECO:0000313" key="4">
    <source>
        <dbReference type="Proteomes" id="UP001159179"/>
    </source>
</evidence>
<feature type="region of interest" description="Disordered" evidence="1">
    <location>
        <begin position="52"/>
        <end position="75"/>
    </location>
</feature>
<proteinExistence type="predicted"/>
<name>A0AAW6SX55_9BACI</name>
<organism evidence="3 4">
    <name type="scientific">Heyndrickxia oleronia</name>
    <dbReference type="NCBI Taxonomy" id="38875"/>
    <lineage>
        <taxon>Bacteria</taxon>
        <taxon>Bacillati</taxon>
        <taxon>Bacillota</taxon>
        <taxon>Bacilli</taxon>
        <taxon>Bacillales</taxon>
        <taxon>Bacillaceae</taxon>
        <taxon>Heyndrickxia</taxon>
    </lineage>
</organism>
<comment type="caution">
    <text evidence="3">The sequence shown here is derived from an EMBL/GenBank/DDBJ whole genome shotgun (WGS) entry which is preliminary data.</text>
</comment>
<keyword evidence="2" id="KW-0472">Membrane</keyword>
<protein>
    <recommendedName>
        <fullName evidence="5">YtxH domain-containing protein</fullName>
    </recommendedName>
</protein>
<dbReference type="EMBL" id="JAROYP010000014">
    <property type="protein sequence ID" value="MDH5163391.1"/>
    <property type="molecule type" value="Genomic_DNA"/>
</dbReference>
<dbReference type="GeneID" id="79870096"/>
<evidence type="ECO:0000256" key="2">
    <source>
        <dbReference type="SAM" id="Phobius"/>
    </source>
</evidence>
<feature type="transmembrane region" description="Helical" evidence="2">
    <location>
        <begin position="20"/>
        <end position="39"/>
    </location>
</feature>
<reference evidence="3" key="1">
    <citation type="submission" date="2023-03" db="EMBL/GenBank/DDBJ databases">
        <title>Bacterial isolates from washroom surfaces on a university campus.</title>
        <authorList>
            <person name="Holman D.B."/>
            <person name="Gzyl K.E."/>
            <person name="Taheri A.E."/>
        </authorList>
    </citation>
    <scope>NUCLEOTIDE SEQUENCE</scope>
    <source>
        <strain evidence="3">RD03</strain>
    </source>
</reference>
<dbReference type="AlphaFoldDB" id="A0AAW6SX55"/>
<evidence type="ECO:0008006" key="5">
    <source>
        <dbReference type="Google" id="ProtNLM"/>
    </source>
</evidence>
<sequence>MEKAKKWLKEEKSQVSSETGILTIMGLVLGGGIAALVAPKMKDSFDNVMEKMTNASSGPGAVHDPLGTGQGDWAN</sequence>
<keyword evidence="2" id="KW-1133">Transmembrane helix</keyword>